<evidence type="ECO:0000256" key="9">
    <source>
        <dbReference type="NCBIfam" id="TIGR00938"/>
    </source>
</evidence>
<accession>A0A557QXX9</accession>
<dbReference type="RefSeq" id="WP_144309225.1">
    <property type="nucleotide sequence ID" value="NZ_VMNK01000006.1"/>
</dbReference>
<name>A0A557QXX9_9RHOO</name>
<gene>
    <name evidence="8" type="primary">thrB</name>
    <name evidence="11" type="ORF">FHP91_08880</name>
</gene>
<dbReference type="PANTHER" id="PTHR21064:SF6">
    <property type="entry name" value="AMINOGLYCOSIDE PHOSPHOTRANSFERASE DOMAIN-CONTAINING PROTEIN"/>
    <property type="match status" value="1"/>
</dbReference>
<comment type="catalytic activity">
    <reaction evidence="8">
        <text>L-homoserine + ATP = O-phospho-L-homoserine + ADP + H(+)</text>
        <dbReference type="Rhea" id="RHEA:13985"/>
        <dbReference type="ChEBI" id="CHEBI:15378"/>
        <dbReference type="ChEBI" id="CHEBI:30616"/>
        <dbReference type="ChEBI" id="CHEBI:57476"/>
        <dbReference type="ChEBI" id="CHEBI:57590"/>
        <dbReference type="ChEBI" id="CHEBI:456216"/>
        <dbReference type="EC" id="2.7.1.39"/>
    </reaction>
</comment>
<dbReference type="InterPro" id="IPR005280">
    <property type="entry name" value="Homoserine_kinase_II"/>
</dbReference>
<keyword evidence="4 8" id="KW-0547">Nucleotide-binding</keyword>
<keyword evidence="6 8" id="KW-0067">ATP-binding</keyword>
<evidence type="ECO:0000256" key="2">
    <source>
        <dbReference type="ARBA" id="ARBA00022679"/>
    </source>
</evidence>
<dbReference type="Pfam" id="PF01636">
    <property type="entry name" value="APH"/>
    <property type="match status" value="1"/>
</dbReference>
<comment type="similarity">
    <text evidence="7 8">Belongs to the pseudomonas-type ThrB family.</text>
</comment>
<proteinExistence type="inferred from homology"/>
<dbReference type="GO" id="GO:0004413">
    <property type="term" value="F:homoserine kinase activity"/>
    <property type="evidence" value="ECO:0007669"/>
    <property type="project" value="UniProtKB-UniRule"/>
</dbReference>
<evidence type="ECO:0000256" key="3">
    <source>
        <dbReference type="ARBA" id="ARBA00022697"/>
    </source>
</evidence>
<evidence type="ECO:0000256" key="7">
    <source>
        <dbReference type="ARBA" id="ARBA00038240"/>
    </source>
</evidence>
<dbReference type="Proteomes" id="UP000319502">
    <property type="component" value="Unassembled WGS sequence"/>
</dbReference>
<dbReference type="InterPro" id="IPR050249">
    <property type="entry name" value="Pseudomonas-type_ThrB"/>
</dbReference>
<evidence type="ECO:0000256" key="6">
    <source>
        <dbReference type="ARBA" id="ARBA00022840"/>
    </source>
</evidence>
<evidence type="ECO:0000259" key="10">
    <source>
        <dbReference type="Pfam" id="PF01636"/>
    </source>
</evidence>
<dbReference type="AlphaFoldDB" id="A0A557QXX9"/>
<evidence type="ECO:0000256" key="1">
    <source>
        <dbReference type="ARBA" id="ARBA00022605"/>
    </source>
</evidence>
<dbReference type="GO" id="GO:0005524">
    <property type="term" value="F:ATP binding"/>
    <property type="evidence" value="ECO:0007669"/>
    <property type="project" value="UniProtKB-KW"/>
</dbReference>
<dbReference type="GO" id="GO:0009088">
    <property type="term" value="P:threonine biosynthetic process"/>
    <property type="evidence" value="ECO:0007669"/>
    <property type="project" value="UniProtKB-UniRule"/>
</dbReference>
<evidence type="ECO:0000256" key="4">
    <source>
        <dbReference type="ARBA" id="ARBA00022741"/>
    </source>
</evidence>
<dbReference type="PANTHER" id="PTHR21064">
    <property type="entry name" value="AMINOGLYCOSIDE PHOSPHOTRANSFERASE DOMAIN-CONTAINING PROTEIN-RELATED"/>
    <property type="match status" value="1"/>
</dbReference>
<dbReference type="HAMAP" id="MF_00301">
    <property type="entry name" value="Homoser_kinase_2"/>
    <property type="match status" value="1"/>
</dbReference>
<keyword evidence="5 8" id="KW-0418">Kinase</keyword>
<reference evidence="11 12" key="1">
    <citation type="submission" date="2019-07" db="EMBL/GenBank/DDBJ databases">
        <title>The pathways for chlorine oxyanion respiration interact through the shared metabolite chlorate.</title>
        <authorList>
            <person name="Barnum T.P."/>
            <person name="Cheng Y."/>
            <person name="Hill K.A."/>
            <person name="Lucas L.N."/>
            <person name="Carlson H.K."/>
            <person name="Coates J.D."/>
        </authorList>
    </citation>
    <scope>NUCLEOTIDE SEQUENCE [LARGE SCALE GENOMIC DNA]</scope>
    <source>
        <strain evidence="11 12">SFB-3</strain>
    </source>
</reference>
<dbReference type="SUPFAM" id="SSF56112">
    <property type="entry name" value="Protein kinase-like (PK-like)"/>
    <property type="match status" value="1"/>
</dbReference>
<dbReference type="Gene3D" id="3.30.200.20">
    <property type="entry name" value="Phosphorylase Kinase, domain 1"/>
    <property type="match status" value="1"/>
</dbReference>
<keyword evidence="2 8" id="KW-0808">Transferase</keyword>
<dbReference type="EC" id="2.7.1.39" evidence="8 9"/>
<evidence type="ECO:0000256" key="8">
    <source>
        <dbReference type="HAMAP-Rule" id="MF_00301"/>
    </source>
</evidence>
<protein>
    <recommendedName>
        <fullName evidence="8 9">Homoserine kinase</fullName>
        <shortName evidence="8">HK</shortName>
        <shortName evidence="8">HSK</shortName>
        <ecNumber evidence="8 9">2.7.1.39</ecNumber>
    </recommendedName>
</protein>
<dbReference type="InterPro" id="IPR002575">
    <property type="entry name" value="Aminoglycoside_PTrfase"/>
</dbReference>
<evidence type="ECO:0000313" key="12">
    <source>
        <dbReference type="Proteomes" id="UP000319502"/>
    </source>
</evidence>
<dbReference type="OrthoDB" id="9777460at2"/>
<comment type="caution">
    <text evidence="11">The sequence shown here is derived from an EMBL/GenBank/DDBJ whole genome shotgun (WGS) entry which is preliminary data.</text>
</comment>
<dbReference type="NCBIfam" id="NF003558">
    <property type="entry name" value="PRK05231.1"/>
    <property type="match status" value="1"/>
</dbReference>
<feature type="domain" description="Aminoglycoside phosphotransferase" evidence="10">
    <location>
        <begin position="27"/>
        <end position="253"/>
    </location>
</feature>
<comment type="pathway">
    <text evidence="8">Amino-acid biosynthesis; L-threonine biosynthesis; L-threonine from L-aspartate: step 4/5.</text>
</comment>
<dbReference type="InterPro" id="IPR011009">
    <property type="entry name" value="Kinase-like_dom_sf"/>
</dbReference>
<dbReference type="Gene3D" id="3.90.1200.10">
    <property type="match status" value="1"/>
</dbReference>
<dbReference type="NCBIfam" id="TIGR00938">
    <property type="entry name" value="thrB_alt"/>
    <property type="match status" value="1"/>
</dbReference>
<dbReference type="CDD" id="cd05153">
    <property type="entry name" value="HomoserineK_II"/>
    <property type="match status" value="1"/>
</dbReference>
<sequence length="315" mass="34755">MSVFTPVTPDALDEWLSNYAIGHLIELRGISEGVQNSNFFVTTSLGRYVLTLFETLSHAELPFYLHLMAHLARHGLPVPAPIADLDNEYLGTLSGKPAALVRRLSGASDMSPNAARCTKVGTMMAGLHLAGQRFGRRQENPRGPEWRARTAQAVRPYLSADEQALLDAELAFQASIDVAALPSGAIHADLFRDNLLWDGDEVGGVIDFYFAGNDALLFDLAVTVNDWCADATGGLDPVRTRALLTGYHTERPLTDAEHAAWPAMLRAAALRFWLSRAEDFHLPRDGEMVLVKDPNEYRDILRQRIVAGDTLPWHD</sequence>
<evidence type="ECO:0000313" key="11">
    <source>
        <dbReference type="EMBL" id="TVO57770.1"/>
    </source>
</evidence>
<organism evidence="11 12">
    <name type="scientific">Denitromonas halophila</name>
    <dbReference type="NCBI Taxonomy" id="1629404"/>
    <lineage>
        <taxon>Bacteria</taxon>
        <taxon>Pseudomonadati</taxon>
        <taxon>Pseudomonadota</taxon>
        <taxon>Betaproteobacteria</taxon>
        <taxon>Rhodocyclales</taxon>
        <taxon>Zoogloeaceae</taxon>
        <taxon>Denitromonas</taxon>
    </lineage>
</organism>
<dbReference type="UniPathway" id="UPA00050">
    <property type="reaction ID" value="UER00064"/>
</dbReference>
<evidence type="ECO:0000256" key="5">
    <source>
        <dbReference type="ARBA" id="ARBA00022777"/>
    </source>
</evidence>
<dbReference type="EMBL" id="VMNK01000006">
    <property type="protein sequence ID" value="TVO57770.1"/>
    <property type="molecule type" value="Genomic_DNA"/>
</dbReference>
<keyword evidence="1 8" id="KW-0028">Amino-acid biosynthesis</keyword>
<keyword evidence="3 8" id="KW-0791">Threonine biosynthesis</keyword>
<keyword evidence="12" id="KW-1185">Reference proteome</keyword>